<dbReference type="InterPro" id="IPR051311">
    <property type="entry name" value="DedA_domain"/>
</dbReference>
<evidence type="ECO:0000256" key="7">
    <source>
        <dbReference type="SAM" id="Phobius"/>
    </source>
</evidence>
<dbReference type="RefSeq" id="WP_317788898.1">
    <property type="nucleotide sequence ID" value="NZ_AP028461.1"/>
</dbReference>
<evidence type="ECO:0000256" key="3">
    <source>
        <dbReference type="ARBA" id="ARBA00022475"/>
    </source>
</evidence>
<gene>
    <name evidence="9" type="ORF">ACFQ5G_56060</name>
</gene>
<dbReference type="PANTHER" id="PTHR42709">
    <property type="entry name" value="ALKALINE PHOSPHATASE LIKE PROTEIN"/>
    <property type="match status" value="1"/>
</dbReference>
<keyword evidence="6 7" id="KW-0472">Membrane</keyword>
<dbReference type="PANTHER" id="PTHR42709:SF6">
    <property type="entry name" value="UNDECAPRENYL PHOSPHATE TRANSPORTER A"/>
    <property type="match status" value="1"/>
</dbReference>
<evidence type="ECO:0000313" key="9">
    <source>
        <dbReference type="EMBL" id="MFD1374708.1"/>
    </source>
</evidence>
<evidence type="ECO:0000259" key="8">
    <source>
        <dbReference type="Pfam" id="PF09335"/>
    </source>
</evidence>
<reference evidence="10" key="1">
    <citation type="journal article" date="2019" name="Int. J. Syst. Evol. Microbiol.">
        <title>The Global Catalogue of Microorganisms (GCM) 10K type strain sequencing project: providing services to taxonomists for standard genome sequencing and annotation.</title>
        <authorList>
            <consortium name="The Broad Institute Genomics Platform"/>
            <consortium name="The Broad Institute Genome Sequencing Center for Infectious Disease"/>
            <person name="Wu L."/>
            <person name="Ma J."/>
        </authorList>
    </citation>
    <scope>NUCLEOTIDE SEQUENCE [LARGE SCALE GENOMIC DNA]</scope>
    <source>
        <strain evidence="10">CCM 7526</strain>
    </source>
</reference>
<keyword evidence="10" id="KW-1185">Reference proteome</keyword>
<comment type="subcellular location">
    <subcellularLocation>
        <location evidence="1">Cell membrane</location>
        <topology evidence="1">Multi-pass membrane protein</topology>
    </subcellularLocation>
</comment>
<sequence>MPPSAELPGFLHTVAPILDRWGYLAIGGIIVVESFGVPAPGQTIMAAASVYAGYGRMNIWVVALICFVTAVVGDNIGYWIGLRGGRKIVNRWGKYILVTPARLAKAEQFFAKRGNRVIVIARFIDGLRQLNGVIAGITRMPWKTFLLYNAIGAALWVGFWCTLAYQLGANLGPIMGKIHHYQWPVIGGLVLAVATYVILHVRHIRRRRARVAAEIRVAEIQPAEKAETAEIQKAEPREQTQA</sequence>
<name>A0ABW4AVU9_9ACTN</name>
<protein>
    <submittedName>
        <fullName evidence="9">DedA family protein</fullName>
    </submittedName>
</protein>
<comment type="similarity">
    <text evidence="2">Belongs to the DedA family.</text>
</comment>
<keyword evidence="4 7" id="KW-0812">Transmembrane</keyword>
<feature type="transmembrane region" description="Helical" evidence="7">
    <location>
        <begin position="59"/>
        <end position="81"/>
    </location>
</feature>
<dbReference type="EMBL" id="JBHTMK010000086">
    <property type="protein sequence ID" value="MFD1374708.1"/>
    <property type="molecule type" value="Genomic_DNA"/>
</dbReference>
<accession>A0ABW4AVU9</accession>
<organism evidence="9 10">
    <name type="scientific">Actinoplanes sichuanensis</name>
    <dbReference type="NCBI Taxonomy" id="512349"/>
    <lineage>
        <taxon>Bacteria</taxon>
        <taxon>Bacillati</taxon>
        <taxon>Actinomycetota</taxon>
        <taxon>Actinomycetes</taxon>
        <taxon>Micromonosporales</taxon>
        <taxon>Micromonosporaceae</taxon>
        <taxon>Actinoplanes</taxon>
    </lineage>
</organism>
<comment type="caution">
    <text evidence="9">The sequence shown here is derived from an EMBL/GenBank/DDBJ whole genome shotgun (WGS) entry which is preliminary data.</text>
</comment>
<dbReference type="InterPro" id="IPR032816">
    <property type="entry name" value="VTT_dom"/>
</dbReference>
<evidence type="ECO:0000313" key="10">
    <source>
        <dbReference type="Proteomes" id="UP001597183"/>
    </source>
</evidence>
<proteinExistence type="inferred from homology"/>
<feature type="transmembrane region" description="Helical" evidence="7">
    <location>
        <begin position="146"/>
        <end position="168"/>
    </location>
</feature>
<feature type="transmembrane region" description="Helical" evidence="7">
    <location>
        <begin position="180"/>
        <end position="199"/>
    </location>
</feature>
<evidence type="ECO:0000256" key="1">
    <source>
        <dbReference type="ARBA" id="ARBA00004651"/>
    </source>
</evidence>
<feature type="transmembrane region" description="Helical" evidence="7">
    <location>
        <begin position="21"/>
        <end position="39"/>
    </location>
</feature>
<dbReference type="Pfam" id="PF09335">
    <property type="entry name" value="VTT_dom"/>
    <property type="match status" value="1"/>
</dbReference>
<dbReference type="Proteomes" id="UP001597183">
    <property type="component" value="Unassembled WGS sequence"/>
</dbReference>
<feature type="domain" description="VTT" evidence="8">
    <location>
        <begin position="40"/>
        <end position="165"/>
    </location>
</feature>
<evidence type="ECO:0000256" key="4">
    <source>
        <dbReference type="ARBA" id="ARBA00022692"/>
    </source>
</evidence>
<evidence type="ECO:0000256" key="6">
    <source>
        <dbReference type="ARBA" id="ARBA00023136"/>
    </source>
</evidence>
<evidence type="ECO:0000256" key="5">
    <source>
        <dbReference type="ARBA" id="ARBA00022989"/>
    </source>
</evidence>
<keyword evidence="5 7" id="KW-1133">Transmembrane helix</keyword>
<evidence type="ECO:0000256" key="2">
    <source>
        <dbReference type="ARBA" id="ARBA00010792"/>
    </source>
</evidence>
<keyword evidence="3" id="KW-1003">Cell membrane</keyword>